<gene>
    <name evidence="1" type="ORF">EVA_18768</name>
</gene>
<organism evidence="1">
    <name type="scientific">gut metagenome</name>
    <dbReference type="NCBI Taxonomy" id="749906"/>
    <lineage>
        <taxon>unclassified sequences</taxon>
        <taxon>metagenomes</taxon>
        <taxon>organismal metagenomes</taxon>
    </lineage>
</organism>
<reference evidence="1" key="1">
    <citation type="journal article" date="2012" name="PLoS ONE">
        <title>Gene sets for utilization of primary and secondary nutrition supplies in the distal gut of endangered iberian lynx.</title>
        <authorList>
            <person name="Alcaide M."/>
            <person name="Messina E."/>
            <person name="Richter M."/>
            <person name="Bargiela R."/>
            <person name="Peplies J."/>
            <person name="Huws S.A."/>
            <person name="Newbold C.J."/>
            <person name="Golyshin P.N."/>
            <person name="Simon M.A."/>
            <person name="Lopez G."/>
            <person name="Yakimov M.M."/>
            <person name="Ferrer M."/>
        </authorList>
    </citation>
    <scope>NUCLEOTIDE SEQUENCE</scope>
</reference>
<proteinExistence type="predicted"/>
<sequence>MRIKSNLAGQPIIYFLGCVQFDVPNLEQNRY</sequence>
<evidence type="ECO:0000313" key="1">
    <source>
        <dbReference type="EMBL" id="EJW93116.1"/>
    </source>
</evidence>
<dbReference type="EMBL" id="AMCI01007155">
    <property type="protein sequence ID" value="EJW93116.1"/>
    <property type="molecule type" value="Genomic_DNA"/>
</dbReference>
<accession>J9FDZ6</accession>
<name>J9FDZ6_9ZZZZ</name>
<feature type="non-terminal residue" evidence="1">
    <location>
        <position position="31"/>
    </location>
</feature>
<protein>
    <submittedName>
        <fullName evidence="1">Uncharacterized protein</fullName>
    </submittedName>
</protein>
<dbReference type="AlphaFoldDB" id="J9FDZ6"/>
<comment type="caution">
    <text evidence="1">The sequence shown here is derived from an EMBL/GenBank/DDBJ whole genome shotgun (WGS) entry which is preliminary data.</text>
</comment>